<comment type="caution">
    <text evidence="1">The sequence shown here is derived from an EMBL/GenBank/DDBJ whole genome shotgun (WGS) entry which is preliminary data.</text>
</comment>
<name>A0A9W8CNJ3_9FUNG</name>
<dbReference type="Gene3D" id="1.10.472.10">
    <property type="entry name" value="Cyclin-like"/>
    <property type="match status" value="1"/>
</dbReference>
<organism evidence="1 2">
    <name type="scientific">Coemansia biformis</name>
    <dbReference type="NCBI Taxonomy" id="1286918"/>
    <lineage>
        <taxon>Eukaryota</taxon>
        <taxon>Fungi</taxon>
        <taxon>Fungi incertae sedis</taxon>
        <taxon>Zoopagomycota</taxon>
        <taxon>Kickxellomycotina</taxon>
        <taxon>Kickxellomycetes</taxon>
        <taxon>Kickxellales</taxon>
        <taxon>Kickxellaceae</taxon>
        <taxon>Coemansia</taxon>
    </lineage>
</organism>
<dbReference type="AlphaFoldDB" id="A0A9W8CNJ3"/>
<reference evidence="1" key="1">
    <citation type="submission" date="2022-07" db="EMBL/GenBank/DDBJ databases">
        <title>Phylogenomic reconstructions and comparative analyses of Kickxellomycotina fungi.</title>
        <authorList>
            <person name="Reynolds N.K."/>
            <person name="Stajich J.E."/>
            <person name="Barry K."/>
            <person name="Grigoriev I.V."/>
            <person name="Crous P."/>
            <person name="Smith M.E."/>
        </authorList>
    </citation>
    <scope>NUCLEOTIDE SEQUENCE</scope>
    <source>
        <strain evidence="1">BCRC 34381</strain>
    </source>
</reference>
<sequence length="74" mass="7960">MATQVGYGAVACASPPDASSQWYFGDDDLANTPSQVGSDCSASPYAKTLTGADEQDRRMRGCNFIHNVVQRLKM</sequence>
<accession>A0A9W8CNJ3</accession>
<evidence type="ECO:0000313" key="2">
    <source>
        <dbReference type="Proteomes" id="UP001143981"/>
    </source>
</evidence>
<dbReference type="Proteomes" id="UP001143981">
    <property type="component" value="Unassembled WGS sequence"/>
</dbReference>
<gene>
    <name evidence="1" type="ORF">LPJ61_007038</name>
</gene>
<protein>
    <submittedName>
        <fullName evidence="1">Uncharacterized protein</fullName>
    </submittedName>
</protein>
<evidence type="ECO:0000313" key="1">
    <source>
        <dbReference type="EMBL" id="KAJ1717927.1"/>
    </source>
</evidence>
<keyword evidence="2" id="KW-1185">Reference proteome</keyword>
<proteinExistence type="predicted"/>
<dbReference type="EMBL" id="JANBOI010004208">
    <property type="protein sequence ID" value="KAJ1717927.1"/>
    <property type="molecule type" value="Genomic_DNA"/>
</dbReference>
<dbReference type="OrthoDB" id="25002at2759"/>